<name>A0A1W1XTC7_9BACT</name>
<evidence type="ECO:0000313" key="2">
    <source>
        <dbReference type="Proteomes" id="UP000192783"/>
    </source>
</evidence>
<evidence type="ECO:0000313" key="1">
    <source>
        <dbReference type="EMBL" id="SMC27230.1"/>
    </source>
</evidence>
<accession>A0A1W1XTC7</accession>
<dbReference type="EMBL" id="FWXF01000020">
    <property type="protein sequence ID" value="SMC27230.1"/>
    <property type="molecule type" value="Genomic_DNA"/>
</dbReference>
<protein>
    <recommendedName>
        <fullName evidence="3">Helix-turn-helix domain-containing protein</fullName>
    </recommendedName>
</protein>
<gene>
    <name evidence="1" type="ORF">SAMN02746041_02910</name>
</gene>
<sequence length="58" mass="6586">MLDEKAQVISKLQEKGVDVEEAAKAIEFDPQILKLYLSEDDYPIPGRILKKLEEAVLN</sequence>
<reference evidence="1 2" key="1">
    <citation type="submission" date="2017-04" db="EMBL/GenBank/DDBJ databases">
        <authorList>
            <person name="Afonso C.L."/>
            <person name="Miller P.J."/>
            <person name="Scott M.A."/>
            <person name="Spackman E."/>
            <person name="Goraichik I."/>
            <person name="Dimitrov K.M."/>
            <person name="Suarez D.L."/>
            <person name="Swayne D.E."/>
        </authorList>
    </citation>
    <scope>NUCLEOTIDE SEQUENCE [LARGE SCALE GENOMIC DNA]</scope>
    <source>
        <strain evidence="1 2">DSM 13146</strain>
    </source>
</reference>
<organism evidence="1 2">
    <name type="scientific">Desulfacinum hydrothermale DSM 13146</name>
    <dbReference type="NCBI Taxonomy" id="1121390"/>
    <lineage>
        <taxon>Bacteria</taxon>
        <taxon>Pseudomonadati</taxon>
        <taxon>Thermodesulfobacteriota</taxon>
        <taxon>Syntrophobacteria</taxon>
        <taxon>Syntrophobacterales</taxon>
        <taxon>Syntrophobacteraceae</taxon>
        <taxon>Desulfacinum</taxon>
    </lineage>
</organism>
<keyword evidence="2" id="KW-1185">Reference proteome</keyword>
<proteinExistence type="predicted"/>
<dbReference type="Proteomes" id="UP000192783">
    <property type="component" value="Unassembled WGS sequence"/>
</dbReference>
<evidence type="ECO:0008006" key="3">
    <source>
        <dbReference type="Google" id="ProtNLM"/>
    </source>
</evidence>
<dbReference type="RefSeq" id="WP_170920633.1">
    <property type="nucleotide sequence ID" value="NZ_FWXF01000020.1"/>
</dbReference>
<dbReference type="AlphaFoldDB" id="A0A1W1XTC7"/>